<keyword evidence="6 9" id="KW-0378">Hydrolase</keyword>
<dbReference type="InterPro" id="IPR050434">
    <property type="entry name" value="Glycosyl_hydrlase_28"/>
</dbReference>
<dbReference type="InterPro" id="IPR012334">
    <property type="entry name" value="Pectin_lyas_fold"/>
</dbReference>
<evidence type="ECO:0000256" key="6">
    <source>
        <dbReference type="ARBA" id="ARBA00022801"/>
    </source>
</evidence>
<gene>
    <name evidence="10" type="ORF">PAC_12633</name>
</gene>
<dbReference type="GO" id="GO:0045490">
    <property type="term" value="P:pectin catabolic process"/>
    <property type="evidence" value="ECO:0007669"/>
    <property type="project" value="TreeGrafter"/>
</dbReference>
<comment type="similarity">
    <text evidence="2 9">Belongs to the glycosyl hydrolase 28 family.</text>
</comment>
<dbReference type="GO" id="GO:0004650">
    <property type="term" value="F:polygalacturonase activity"/>
    <property type="evidence" value="ECO:0007669"/>
    <property type="project" value="InterPro"/>
</dbReference>
<dbReference type="Gene3D" id="2.160.20.10">
    <property type="entry name" value="Single-stranded right-handed beta-helix, Pectin lyase-like"/>
    <property type="match status" value="1"/>
</dbReference>
<dbReference type="InterPro" id="IPR011050">
    <property type="entry name" value="Pectin_lyase_fold/virulence"/>
</dbReference>
<evidence type="ECO:0000256" key="2">
    <source>
        <dbReference type="ARBA" id="ARBA00008834"/>
    </source>
</evidence>
<dbReference type="PANTHER" id="PTHR31884">
    <property type="entry name" value="POLYGALACTURONASE"/>
    <property type="match status" value="1"/>
</dbReference>
<organism evidence="10 11">
    <name type="scientific">Phialocephala subalpina</name>
    <dbReference type="NCBI Taxonomy" id="576137"/>
    <lineage>
        <taxon>Eukaryota</taxon>
        <taxon>Fungi</taxon>
        <taxon>Dikarya</taxon>
        <taxon>Ascomycota</taxon>
        <taxon>Pezizomycotina</taxon>
        <taxon>Leotiomycetes</taxon>
        <taxon>Helotiales</taxon>
        <taxon>Mollisiaceae</taxon>
        <taxon>Phialocephala</taxon>
        <taxon>Phialocephala fortinii species complex</taxon>
    </lineage>
</organism>
<sequence>GGDDTPSILSASASCLANSTLLFSSGLTYSLLTPLSLTNLNNVTLSFEGNISLPSNVSQVEAVVKNTKIYPGHWITIKGKDVTFSGSTCGGGGWFEGHGEKWWPMVNNDNNTYRPHFFSFSVTNLKLENIKVLKPVAWVFSIGGSNVEMRHTLIDAKSSDGFPFNTDGVDLSASNVLIDDFEIHNGDDMINVAPSASNVTVRNIIASGTHGVSASCSSGSGGNYLFENALIFDSLMGARFKGVLGTTCNITNVTWRNFEMRNVSYPIHFTETYQDQEKPITGAAAGVAAYAKNFSWENIRGTTANVIGDGSCVSDPCWYASLDQNPDKGLYLLCQDHAHCQDFHFSGIDLRTSKGRPASEECTGLNGVAGMGVTCTNGTITKG</sequence>
<name>A0A1L7XCL4_9HELO</name>
<dbReference type="Proteomes" id="UP000184330">
    <property type="component" value="Unassembled WGS sequence"/>
</dbReference>
<dbReference type="InterPro" id="IPR000743">
    <property type="entry name" value="Glyco_hydro_28"/>
</dbReference>
<reference evidence="10 11" key="1">
    <citation type="submission" date="2016-03" db="EMBL/GenBank/DDBJ databases">
        <authorList>
            <person name="Ploux O."/>
        </authorList>
    </citation>
    <scope>NUCLEOTIDE SEQUENCE [LARGE SCALE GENOMIC DNA]</scope>
    <source>
        <strain evidence="10 11">UAMH 11012</strain>
    </source>
</reference>
<evidence type="ECO:0000256" key="7">
    <source>
        <dbReference type="ARBA" id="ARBA00023295"/>
    </source>
</evidence>
<feature type="non-terminal residue" evidence="10">
    <location>
        <position position="1"/>
    </location>
</feature>
<keyword evidence="5" id="KW-0677">Repeat</keyword>
<dbReference type="GO" id="GO:0071555">
    <property type="term" value="P:cell wall organization"/>
    <property type="evidence" value="ECO:0007669"/>
    <property type="project" value="UniProtKB-KW"/>
</dbReference>
<evidence type="ECO:0000256" key="3">
    <source>
        <dbReference type="ARBA" id="ARBA00022525"/>
    </source>
</evidence>
<evidence type="ECO:0000256" key="5">
    <source>
        <dbReference type="ARBA" id="ARBA00022737"/>
    </source>
</evidence>
<dbReference type="Pfam" id="PF00295">
    <property type="entry name" value="Glyco_hydro_28"/>
    <property type="match status" value="1"/>
</dbReference>
<evidence type="ECO:0000256" key="4">
    <source>
        <dbReference type="ARBA" id="ARBA00022729"/>
    </source>
</evidence>
<dbReference type="PANTHER" id="PTHR31884:SF1">
    <property type="entry name" value="POLYGALACTURONASE"/>
    <property type="match status" value="1"/>
</dbReference>
<proteinExistence type="inferred from homology"/>
<evidence type="ECO:0000256" key="1">
    <source>
        <dbReference type="ARBA" id="ARBA00004613"/>
    </source>
</evidence>
<evidence type="ECO:0000256" key="9">
    <source>
        <dbReference type="RuleBase" id="RU361169"/>
    </source>
</evidence>
<dbReference type="EMBL" id="FJOG01000021">
    <property type="protein sequence ID" value="CZR62736.1"/>
    <property type="molecule type" value="Genomic_DNA"/>
</dbReference>
<dbReference type="OrthoDB" id="187139at2759"/>
<protein>
    <submittedName>
        <fullName evidence="10">Probable endopolygalacturonase</fullName>
    </submittedName>
</protein>
<evidence type="ECO:0000313" key="10">
    <source>
        <dbReference type="EMBL" id="CZR62736.1"/>
    </source>
</evidence>
<dbReference type="STRING" id="576137.A0A1L7XCL4"/>
<keyword evidence="4" id="KW-0732">Signal</keyword>
<evidence type="ECO:0000313" key="11">
    <source>
        <dbReference type="Proteomes" id="UP000184330"/>
    </source>
</evidence>
<keyword evidence="7 9" id="KW-0326">Glycosidase</keyword>
<dbReference type="AlphaFoldDB" id="A0A1L7XCL4"/>
<keyword evidence="3" id="KW-0964">Secreted</keyword>
<dbReference type="GO" id="GO:0005576">
    <property type="term" value="C:extracellular region"/>
    <property type="evidence" value="ECO:0007669"/>
    <property type="project" value="UniProtKB-SubCell"/>
</dbReference>
<accession>A0A1L7XCL4</accession>
<evidence type="ECO:0000256" key="8">
    <source>
        <dbReference type="ARBA" id="ARBA00023316"/>
    </source>
</evidence>
<keyword evidence="11" id="KW-1185">Reference proteome</keyword>
<keyword evidence="8" id="KW-0961">Cell wall biogenesis/degradation</keyword>
<comment type="subcellular location">
    <subcellularLocation>
        <location evidence="1">Secreted</location>
    </subcellularLocation>
</comment>
<dbReference type="SUPFAM" id="SSF51126">
    <property type="entry name" value="Pectin lyase-like"/>
    <property type="match status" value="1"/>
</dbReference>